<keyword evidence="5 8" id="KW-0658">Purine biosynthesis</keyword>
<evidence type="ECO:0000256" key="3">
    <source>
        <dbReference type="ARBA" id="ARBA00022723"/>
    </source>
</evidence>
<dbReference type="Gene3D" id="3.40.440.10">
    <property type="entry name" value="Adenylosuccinate Synthetase, subunit A, domain 1"/>
    <property type="match status" value="1"/>
</dbReference>
<feature type="binding site" evidence="8">
    <location>
        <position position="304"/>
    </location>
    <ligand>
        <name>GTP</name>
        <dbReference type="ChEBI" id="CHEBI:37565"/>
    </ligand>
</feature>
<dbReference type="Pfam" id="PF00709">
    <property type="entry name" value="Adenylsucc_synt"/>
    <property type="match status" value="1"/>
</dbReference>
<feature type="binding site" evidence="8">
    <location>
        <begin position="40"/>
        <end position="42"/>
    </location>
    <ligand>
        <name>GTP</name>
        <dbReference type="ChEBI" id="CHEBI:37565"/>
    </ligand>
</feature>
<dbReference type="GO" id="GO:0005737">
    <property type="term" value="C:cytoplasm"/>
    <property type="evidence" value="ECO:0007669"/>
    <property type="project" value="UniProtKB-SubCell"/>
</dbReference>
<dbReference type="InterPro" id="IPR042111">
    <property type="entry name" value="Adenylosuccinate_synth_dom3"/>
</dbReference>
<evidence type="ECO:0000256" key="9">
    <source>
        <dbReference type="PROSITE-ProRule" id="PRU10134"/>
    </source>
</evidence>
<evidence type="ECO:0000256" key="7">
    <source>
        <dbReference type="ARBA" id="ARBA00023134"/>
    </source>
</evidence>
<dbReference type="GO" id="GO:0000287">
    <property type="term" value="F:magnesium ion binding"/>
    <property type="evidence" value="ECO:0007669"/>
    <property type="project" value="UniProtKB-UniRule"/>
</dbReference>
<evidence type="ECO:0000256" key="1">
    <source>
        <dbReference type="ARBA" id="ARBA00011738"/>
    </source>
</evidence>
<comment type="subcellular location">
    <subcellularLocation>
        <location evidence="8">Cytoplasm</location>
    </subcellularLocation>
</comment>
<evidence type="ECO:0000256" key="2">
    <source>
        <dbReference type="ARBA" id="ARBA00022598"/>
    </source>
</evidence>
<dbReference type="GO" id="GO:0004019">
    <property type="term" value="F:adenylosuccinate synthase activity"/>
    <property type="evidence" value="ECO:0007669"/>
    <property type="project" value="UniProtKB-UniRule"/>
</dbReference>
<evidence type="ECO:0000256" key="5">
    <source>
        <dbReference type="ARBA" id="ARBA00022755"/>
    </source>
</evidence>
<keyword evidence="2 8" id="KW-0436">Ligase</keyword>
<feature type="binding site" evidence="8">
    <location>
        <position position="40"/>
    </location>
    <ligand>
        <name>Mg(2+)</name>
        <dbReference type="ChEBI" id="CHEBI:18420"/>
    </ligand>
</feature>
<evidence type="ECO:0000256" key="8">
    <source>
        <dbReference type="HAMAP-Rule" id="MF_00011"/>
    </source>
</evidence>
<evidence type="ECO:0000256" key="10">
    <source>
        <dbReference type="RuleBase" id="RU000520"/>
    </source>
</evidence>
<comment type="similarity">
    <text evidence="8 10">Belongs to the adenylosuccinate synthetase family.</text>
</comment>
<dbReference type="FunFam" id="1.10.300.10:FF:000001">
    <property type="entry name" value="Adenylosuccinate synthetase"/>
    <property type="match status" value="1"/>
</dbReference>
<keyword evidence="7 8" id="KW-0342">GTP-binding</keyword>
<dbReference type="GO" id="GO:0046040">
    <property type="term" value="P:IMP metabolic process"/>
    <property type="evidence" value="ECO:0007669"/>
    <property type="project" value="TreeGrafter"/>
</dbReference>
<dbReference type="HAMAP" id="MF_00011">
    <property type="entry name" value="Adenylosucc_synth"/>
    <property type="match status" value="1"/>
</dbReference>
<feature type="binding site" description="in other chain" evidence="8">
    <location>
        <position position="238"/>
    </location>
    <ligand>
        <name>IMP</name>
        <dbReference type="ChEBI" id="CHEBI:58053"/>
        <note>ligand shared between dimeric partners</note>
    </ligand>
</feature>
<dbReference type="Gene3D" id="1.10.300.10">
    <property type="entry name" value="Adenylosuccinate Synthetase, subunit A, domain 2"/>
    <property type="match status" value="1"/>
</dbReference>
<dbReference type="GO" id="GO:0044208">
    <property type="term" value="P:'de novo' AMP biosynthetic process"/>
    <property type="evidence" value="ECO:0007669"/>
    <property type="project" value="UniProtKB-UniRule"/>
</dbReference>
<dbReference type="SMART" id="SM00788">
    <property type="entry name" value="Adenylsucc_synt"/>
    <property type="match status" value="1"/>
</dbReference>
<evidence type="ECO:0000256" key="6">
    <source>
        <dbReference type="ARBA" id="ARBA00022842"/>
    </source>
</evidence>
<dbReference type="Proteomes" id="UP000267250">
    <property type="component" value="Chromosome"/>
</dbReference>
<dbReference type="GO" id="GO:0005525">
    <property type="term" value="F:GTP binding"/>
    <property type="evidence" value="ECO:0007669"/>
    <property type="project" value="UniProtKB-UniRule"/>
</dbReference>
<feature type="active site" description="Proton donor" evidence="8">
    <location>
        <position position="41"/>
    </location>
</feature>
<protein>
    <recommendedName>
        <fullName evidence="8 10">Adenylosuccinate synthetase</fullName>
        <shortName evidence="8">AMPSase</shortName>
        <shortName evidence="8">AdSS</shortName>
        <ecNumber evidence="8 10">6.3.4.4</ecNumber>
    </recommendedName>
    <alternativeName>
        <fullName evidence="8">IMP--aspartate ligase</fullName>
    </alternativeName>
</protein>
<keyword evidence="6 8" id="KW-0460">Magnesium</keyword>
<comment type="subunit">
    <text evidence="1 8">Homodimer.</text>
</comment>
<dbReference type="InterPro" id="IPR001114">
    <property type="entry name" value="Adenylosuccinate_synthetase"/>
</dbReference>
<gene>
    <name evidence="8" type="primary">purA</name>
    <name evidence="11" type="ORF">BBF96_13085</name>
</gene>
<keyword evidence="4 8" id="KW-0547">Nucleotide-binding</keyword>
<dbReference type="NCBIfam" id="TIGR00184">
    <property type="entry name" value="purA"/>
    <property type="match status" value="1"/>
</dbReference>
<sequence>MKNTVVVGTQWGDEGKGRITDMLAKSADVVVRFSGGNNAGHTVIVGSERFELHLIPSGILYPEKKNIIGNGVVINPEALVKEMVELEKRGVSTDNLFISESAQVIMPYHLLLDQLEEERKGANKIGTTKKGIGPAYTDKVARRGIRMADLLDEEIFRQKLKMNLEFTNLLITRVYGGDPMDAEEIIKTYRPYIEKLRNHVTNTSIIIDECNKAGKSVFFEGAQGTLLDIDYGTYPYVTSSNPTAGGVCTGAGIGPVYIHEVIGVAKAYVTRVGAGPFPTELNNELGDILRERGHEYGVTTGRPRRCGWFDGPILRHAIRVNGLTQIALTKLDILSGFETIKVCTAYKYGDKIITDFPMDQNIIADVEPIYEELPGWEEDISDVREYDQLPENAKKYVEFIENLGGVKVTIIGLGPERDQAIIR</sequence>
<keyword evidence="3 8" id="KW-0479">Metal-binding</keyword>
<dbReference type="RefSeq" id="WP_127017607.1">
    <property type="nucleotide sequence ID" value="NZ_CP016379.1"/>
</dbReference>
<feature type="active site" description="Proton acceptor" evidence="8">
    <location>
        <position position="13"/>
    </location>
</feature>
<comment type="function">
    <text evidence="8">Plays an important role in the de novo pathway of purine nucleotide biosynthesis. Catalyzes the first committed step in the biosynthesis of AMP from IMP.</text>
</comment>
<dbReference type="FunFam" id="3.90.170.10:FF:000001">
    <property type="entry name" value="Adenylosuccinate synthetase"/>
    <property type="match status" value="1"/>
</dbReference>
<dbReference type="KEGG" id="aft:BBF96_13085"/>
<evidence type="ECO:0000256" key="4">
    <source>
        <dbReference type="ARBA" id="ARBA00022741"/>
    </source>
</evidence>
<accession>A0A3Q9HRQ9</accession>
<dbReference type="PANTHER" id="PTHR11846">
    <property type="entry name" value="ADENYLOSUCCINATE SYNTHETASE"/>
    <property type="match status" value="1"/>
</dbReference>
<dbReference type="OrthoDB" id="9807553at2"/>
<dbReference type="InterPro" id="IPR027417">
    <property type="entry name" value="P-loop_NTPase"/>
</dbReference>
<dbReference type="CDD" id="cd03108">
    <property type="entry name" value="AdSS"/>
    <property type="match status" value="1"/>
</dbReference>
<dbReference type="PROSITE" id="PS01266">
    <property type="entry name" value="ADENYLOSUCCIN_SYN_1"/>
    <property type="match status" value="1"/>
</dbReference>
<feature type="binding site" description="in other chain" evidence="8">
    <location>
        <position position="223"/>
    </location>
    <ligand>
        <name>IMP</name>
        <dbReference type="ChEBI" id="CHEBI:58053"/>
        <note>ligand shared between dimeric partners</note>
    </ligand>
</feature>
<name>A0A3Q9HRQ9_9FIRM</name>
<dbReference type="InterPro" id="IPR042110">
    <property type="entry name" value="Adenylosuccinate_synth_dom2"/>
</dbReference>
<feature type="binding site" evidence="8">
    <location>
        <begin position="330"/>
        <end position="332"/>
    </location>
    <ligand>
        <name>GTP</name>
        <dbReference type="ChEBI" id="CHEBI:37565"/>
    </ligand>
</feature>
<feature type="binding site" description="in other chain" evidence="8">
    <location>
        <position position="302"/>
    </location>
    <ligand>
        <name>IMP</name>
        <dbReference type="ChEBI" id="CHEBI:58053"/>
        <note>ligand shared between dimeric partners</note>
    </ligand>
</feature>
<dbReference type="PANTHER" id="PTHR11846:SF0">
    <property type="entry name" value="ADENYLOSUCCINATE SYNTHETASE"/>
    <property type="match status" value="1"/>
</dbReference>
<feature type="binding site" description="in other chain" evidence="8">
    <location>
        <position position="128"/>
    </location>
    <ligand>
        <name>IMP</name>
        <dbReference type="ChEBI" id="CHEBI:58053"/>
        <note>ligand shared between dimeric partners</note>
    </ligand>
</feature>
<comment type="cofactor">
    <cofactor evidence="8">
        <name>Mg(2+)</name>
        <dbReference type="ChEBI" id="CHEBI:18420"/>
    </cofactor>
    <text evidence="8">Binds 1 Mg(2+) ion per subunit.</text>
</comment>
<feature type="binding site" description="in other chain" evidence="8">
    <location>
        <begin position="13"/>
        <end position="16"/>
    </location>
    <ligand>
        <name>IMP</name>
        <dbReference type="ChEBI" id="CHEBI:58053"/>
        <note>ligand shared between dimeric partners</note>
    </ligand>
</feature>
<evidence type="ECO:0000313" key="11">
    <source>
        <dbReference type="EMBL" id="AZR74251.1"/>
    </source>
</evidence>
<dbReference type="AlphaFoldDB" id="A0A3Q9HRQ9"/>
<feature type="binding site" evidence="8">
    <location>
        <position position="142"/>
    </location>
    <ligand>
        <name>IMP</name>
        <dbReference type="ChEBI" id="CHEBI:58053"/>
        <note>ligand shared between dimeric partners</note>
    </ligand>
</feature>
<keyword evidence="8" id="KW-0963">Cytoplasm</keyword>
<feature type="binding site" evidence="8">
    <location>
        <begin position="12"/>
        <end position="18"/>
    </location>
    <ligand>
        <name>GTP</name>
        <dbReference type="ChEBI" id="CHEBI:37565"/>
    </ligand>
</feature>
<dbReference type="InterPro" id="IPR018220">
    <property type="entry name" value="Adenylosuccin_syn_GTP-bd"/>
</dbReference>
<dbReference type="SUPFAM" id="SSF52540">
    <property type="entry name" value="P-loop containing nucleoside triphosphate hydrolases"/>
    <property type="match status" value="1"/>
</dbReference>
<proteinExistence type="inferred from homology"/>
<feature type="active site" evidence="9">
    <location>
        <position position="139"/>
    </location>
</feature>
<reference evidence="11 12" key="1">
    <citation type="submission" date="2016-07" db="EMBL/GenBank/DDBJ databases">
        <title>Genome and transcriptome analysis of iron-reducing fermentative bacteria Anoxybacter fermentans.</title>
        <authorList>
            <person name="Zeng X."/>
            <person name="Shao Z."/>
        </authorList>
    </citation>
    <scope>NUCLEOTIDE SEQUENCE [LARGE SCALE GENOMIC DNA]</scope>
    <source>
        <strain evidence="11 12">DY22613</strain>
    </source>
</reference>
<dbReference type="UniPathway" id="UPA00075">
    <property type="reaction ID" value="UER00335"/>
</dbReference>
<evidence type="ECO:0000313" key="12">
    <source>
        <dbReference type="Proteomes" id="UP000267250"/>
    </source>
</evidence>
<comment type="pathway">
    <text evidence="8 10">Purine metabolism; AMP biosynthesis via de novo pathway; AMP from IMP: step 1/2.</text>
</comment>
<dbReference type="InterPro" id="IPR042109">
    <property type="entry name" value="Adenylosuccinate_synth_dom1"/>
</dbReference>
<feature type="binding site" description="in other chain" evidence="8">
    <location>
        <begin position="38"/>
        <end position="41"/>
    </location>
    <ligand>
        <name>IMP</name>
        <dbReference type="ChEBI" id="CHEBI:58053"/>
        <note>ligand shared between dimeric partners</note>
    </ligand>
</feature>
<feature type="binding site" evidence="8">
    <location>
        <begin position="412"/>
        <end position="414"/>
    </location>
    <ligand>
        <name>GTP</name>
        <dbReference type="ChEBI" id="CHEBI:37565"/>
    </ligand>
</feature>
<keyword evidence="12" id="KW-1185">Reference proteome</keyword>
<organism evidence="11 12">
    <name type="scientific">Anoxybacter fermentans</name>
    <dbReference type="NCBI Taxonomy" id="1323375"/>
    <lineage>
        <taxon>Bacteria</taxon>
        <taxon>Bacillati</taxon>
        <taxon>Bacillota</taxon>
        <taxon>Clostridia</taxon>
        <taxon>Halanaerobiales</taxon>
        <taxon>Anoxybacter</taxon>
    </lineage>
</organism>
<dbReference type="EC" id="6.3.4.4" evidence="8 10"/>
<dbReference type="Gene3D" id="3.90.170.10">
    <property type="entry name" value="Adenylosuccinate Synthetase, subunit A, domain 3"/>
    <property type="match status" value="1"/>
</dbReference>
<dbReference type="PROSITE" id="PS00513">
    <property type="entry name" value="ADENYLOSUCCIN_SYN_2"/>
    <property type="match status" value="1"/>
</dbReference>
<dbReference type="InterPro" id="IPR033128">
    <property type="entry name" value="Adenylosuccin_syn_Lys_AS"/>
</dbReference>
<feature type="binding site" evidence="8">
    <location>
        <position position="13"/>
    </location>
    <ligand>
        <name>Mg(2+)</name>
        <dbReference type="ChEBI" id="CHEBI:18420"/>
    </ligand>
</feature>
<comment type="catalytic activity">
    <reaction evidence="8 10">
        <text>IMP + L-aspartate + GTP = N(6)-(1,2-dicarboxyethyl)-AMP + GDP + phosphate + 2 H(+)</text>
        <dbReference type="Rhea" id="RHEA:15753"/>
        <dbReference type="ChEBI" id="CHEBI:15378"/>
        <dbReference type="ChEBI" id="CHEBI:29991"/>
        <dbReference type="ChEBI" id="CHEBI:37565"/>
        <dbReference type="ChEBI" id="CHEBI:43474"/>
        <dbReference type="ChEBI" id="CHEBI:57567"/>
        <dbReference type="ChEBI" id="CHEBI:58053"/>
        <dbReference type="ChEBI" id="CHEBI:58189"/>
        <dbReference type="EC" id="6.3.4.4"/>
    </reaction>
</comment>
<dbReference type="EMBL" id="CP016379">
    <property type="protein sequence ID" value="AZR74251.1"/>
    <property type="molecule type" value="Genomic_DNA"/>
</dbReference>
<dbReference type="NCBIfam" id="NF002223">
    <property type="entry name" value="PRK01117.1"/>
    <property type="match status" value="1"/>
</dbReference>
<feature type="binding site" evidence="8">
    <location>
        <begin position="298"/>
        <end position="304"/>
    </location>
    <ligand>
        <name>substrate</name>
    </ligand>
</feature>